<evidence type="ECO:0000313" key="1">
    <source>
        <dbReference type="EMBL" id="MDP4544118.1"/>
    </source>
</evidence>
<name>A0ABT9HEB4_9GAMM</name>
<keyword evidence="2" id="KW-1185">Reference proteome</keyword>
<gene>
    <name evidence="1" type="ORF">Q8P09_03370</name>
</gene>
<proteinExistence type="predicted"/>
<sequence>MTLRTFTWCINAGATQNTEIKTHTTRFGDGYEQVSSFGINNARKSWQCSKTALSPEINEIHDFLLEHNGVTPFIMTIDGETKTYRTEGDISKTHISGKVWQVSFNIRQVFVP</sequence>
<accession>A0ABT9HEB4</accession>
<protein>
    <submittedName>
        <fullName evidence="1">Phage tail protein</fullName>
    </submittedName>
</protein>
<dbReference type="RefSeq" id="WP_200662651.1">
    <property type="nucleotide sequence ID" value="NZ_JAVAJI010000003.1"/>
</dbReference>
<dbReference type="EMBL" id="JAVAJI010000003">
    <property type="protein sequence ID" value="MDP4544118.1"/>
    <property type="molecule type" value="Genomic_DNA"/>
</dbReference>
<dbReference type="InterPro" id="IPR010265">
    <property type="entry name" value="Phage_lambda_TipM"/>
</dbReference>
<evidence type="ECO:0000313" key="2">
    <source>
        <dbReference type="Proteomes" id="UP001228171"/>
    </source>
</evidence>
<reference evidence="1 2" key="1">
    <citation type="submission" date="2023-08" db="EMBL/GenBank/DDBJ databases">
        <authorList>
            <person name="Kumar R."/>
        </authorList>
    </citation>
    <scope>NUCLEOTIDE SEQUENCE [LARGE SCALE GENOMIC DNA]</scope>
    <source>
        <strain evidence="1 2">LUR13</strain>
    </source>
</reference>
<dbReference type="Proteomes" id="UP001228171">
    <property type="component" value="Unassembled WGS sequence"/>
</dbReference>
<dbReference type="Pfam" id="PF05939">
    <property type="entry name" value="Phage_min_tail"/>
    <property type="match status" value="1"/>
</dbReference>
<organism evidence="1 2">
    <name type="scientific">Psychrobacter faecalis</name>
    <dbReference type="NCBI Taxonomy" id="180588"/>
    <lineage>
        <taxon>Bacteria</taxon>
        <taxon>Pseudomonadati</taxon>
        <taxon>Pseudomonadota</taxon>
        <taxon>Gammaproteobacteria</taxon>
        <taxon>Moraxellales</taxon>
        <taxon>Moraxellaceae</taxon>
        <taxon>Psychrobacter</taxon>
    </lineage>
</organism>
<comment type="caution">
    <text evidence="1">The sequence shown here is derived from an EMBL/GenBank/DDBJ whole genome shotgun (WGS) entry which is preliminary data.</text>
</comment>